<evidence type="ECO:0000313" key="2">
    <source>
        <dbReference type="Proteomes" id="UP000824540"/>
    </source>
</evidence>
<organism evidence="1 2">
    <name type="scientific">Albula glossodonta</name>
    <name type="common">roundjaw bonefish</name>
    <dbReference type="NCBI Taxonomy" id="121402"/>
    <lineage>
        <taxon>Eukaryota</taxon>
        <taxon>Metazoa</taxon>
        <taxon>Chordata</taxon>
        <taxon>Craniata</taxon>
        <taxon>Vertebrata</taxon>
        <taxon>Euteleostomi</taxon>
        <taxon>Actinopterygii</taxon>
        <taxon>Neopterygii</taxon>
        <taxon>Teleostei</taxon>
        <taxon>Albuliformes</taxon>
        <taxon>Albulidae</taxon>
        <taxon>Albula</taxon>
    </lineage>
</organism>
<proteinExistence type="predicted"/>
<dbReference type="Proteomes" id="UP000824540">
    <property type="component" value="Unassembled WGS sequence"/>
</dbReference>
<protein>
    <submittedName>
        <fullName evidence="1">Uncharacterized protein</fullName>
    </submittedName>
</protein>
<dbReference type="AlphaFoldDB" id="A0A8T2N2P0"/>
<gene>
    <name evidence="1" type="ORF">JZ751_007250</name>
</gene>
<evidence type="ECO:0000313" key="1">
    <source>
        <dbReference type="EMBL" id="KAG9334715.1"/>
    </source>
</evidence>
<accession>A0A8T2N2P0</accession>
<keyword evidence="2" id="KW-1185">Reference proteome</keyword>
<comment type="caution">
    <text evidence="1">The sequence shown here is derived from an EMBL/GenBank/DDBJ whole genome shotgun (WGS) entry which is preliminary data.</text>
</comment>
<dbReference type="EMBL" id="JAFBMS010000141">
    <property type="protein sequence ID" value="KAG9334715.1"/>
    <property type="molecule type" value="Genomic_DNA"/>
</dbReference>
<reference evidence="1" key="1">
    <citation type="thesis" date="2021" institute="BYU ScholarsArchive" country="Provo, UT, USA">
        <title>Applications of and Algorithms for Genome Assembly and Genomic Analyses with an Emphasis on Marine Teleosts.</title>
        <authorList>
            <person name="Pickett B.D."/>
        </authorList>
    </citation>
    <scope>NUCLEOTIDE SEQUENCE</scope>
    <source>
        <strain evidence="1">HI-2016</strain>
    </source>
</reference>
<sequence>MNQRRETVPSCDRSTSEQLFLTHEHDGVMSQHGGLPCSHAREVMAMMRTGKRESADYVSPTVSR</sequence>
<name>A0A8T2N2P0_9TELE</name>